<accession>A0A9D5M1M9</accession>
<dbReference type="EMBL" id="JADCKB010000019">
    <property type="protein sequence ID" value="MBE5040650.1"/>
    <property type="molecule type" value="Genomic_DNA"/>
</dbReference>
<dbReference type="InterPro" id="IPR002942">
    <property type="entry name" value="S4_RNA-bd"/>
</dbReference>
<dbReference type="SUPFAM" id="SSF55174">
    <property type="entry name" value="Alpha-L RNA-binding motif"/>
    <property type="match status" value="1"/>
</dbReference>
<dbReference type="InterPro" id="IPR018496">
    <property type="entry name" value="PsdUridine_synth_RsuA/RluB_CS"/>
</dbReference>
<feature type="domain" description="RNA-binding S4" evidence="6">
    <location>
        <begin position="1"/>
        <end position="59"/>
    </location>
</feature>
<keyword evidence="2 4" id="KW-0694">RNA-binding</keyword>
<dbReference type="GO" id="GO:0000455">
    <property type="term" value="P:enzyme-directed rRNA pseudouridine synthesis"/>
    <property type="evidence" value="ECO:0007669"/>
    <property type="project" value="UniProtKB-ARBA"/>
</dbReference>
<keyword evidence="3 5" id="KW-0413">Isomerase</keyword>
<dbReference type="RefSeq" id="WP_226393208.1">
    <property type="nucleotide sequence ID" value="NZ_JADCKB010000019.1"/>
</dbReference>
<comment type="similarity">
    <text evidence="1 5">Belongs to the pseudouridine synthase RsuA family.</text>
</comment>
<dbReference type="PANTHER" id="PTHR47683">
    <property type="entry name" value="PSEUDOURIDINE SYNTHASE FAMILY PROTEIN-RELATED"/>
    <property type="match status" value="1"/>
</dbReference>
<dbReference type="FunFam" id="3.30.70.1560:FF:000001">
    <property type="entry name" value="Pseudouridine synthase"/>
    <property type="match status" value="1"/>
</dbReference>
<dbReference type="AlphaFoldDB" id="A0A9D5M1M9"/>
<evidence type="ECO:0000259" key="6">
    <source>
        <dbReference type="SMART" id="SM00363"/>
    </source>
</evidence>
<dbReference type="Pfam" id="PF00849">
    <property type="entry name" value="PseudoU_synth_2"/>
    <property type="match status" value="1"/>
</dbReference>
<evidence type="ECO:0000256" key="1">
    <source>
        <dbReference type="ARBA" id="ARBA00008348"/>
    </source>
</evidence>
<keyword evidence="8" id="KW-1185">Reference proteome</keyword>
<dbReference type="InterPro" id="IPR000748">
    <property type="entry name" value="PsdUridine_synth_RsuA/RluB/E/F"/>
</dbReference>
<dbReference type="EC" id="5.4.99.-" evidence="5"/>
<evidence type="ECO:0000256" key="4">
    <source>
        <dbReference type="PROSITE-ProRule" id="PRU00182"/>
    </source>
</evidence>
<dbReference type="NCBIfam" id="TIGR00093">
    <property type="entry name" value="pseudouridine synthase"/>
    <property type="match status" value="1"/>
</dbReference>
<dbReference type="GO" id="GO:0120159">
    <property type="term" value="F:rRNA pseudouridine synthase activity"/>
    <property type="evidence" value="ECO:0007669"/>
    <property type="project" value="UniProtKB-ARBA"/>
</dbReference>
<dbReference type="InterPro" id="IPR036986">
    <property type="entry name" value="S4_RNA-bd_sf"/>
</dbReference>
<gene>
    <name evidence="7" type="ORF">INF28_09270</name>
</gene>
<comment type="caution">
    <text evidence="7">The sequence shown here is derived from an EMBL/GenBank/DDBJ whole genome shotgun (WGS) entry which is preliminary data.</text>
</comment>
<dbReference type="Gene3D" id="3.10.290.10">
    <property type="entry name" value="RNA-binding S4 domain"/>
    <property type="match status" value="1"/>
</dbReference>
<dbReference type="PANTHER" id="PTHR47683:SF2">
    <property type="entry name" value="RNA-BINDING S4 DOMAIN-CONTAINING PROTEIN"/>
    <property type="match status" value="1"/>
</dbReference>
<dbReference type="InterPro" id="IPR006145">
    <property type="entry name" value="PsdUridine_synth_RsuA/RluA"/>
</dbReference>
<sequence length="256" mass="28998">MRLQKFLAGCGVASRRGAEVLIKEGRIKVNGNTVTAMGVQIDENKDQVEFDGRLVQPEKKMVYIMLNKPAGYVTTVSDDKGRDTVMSLVQDIPVRIYPVGRLDYDTEGLLLMTNDGDITYRITHPKNQVEKTYVAEVTGNITMDTLLRLRSGIYLDGVKTRPAKVEVIGATQYGTKLEITIHEGKNRQVRRMFEEVGCIVKRLKRTREAGLILGHVPLGRWRRLTESEVNMLKKIGTGKKSSAVYRQKQQKLNYRK</sequence>
<dbReference type="PROSITE" id="PS01149">
    <property type="entry name" value="PSI_RSU"/>
    <property type="match status" value="1"/>
</dbReference>
<protein>
    <recommendedName>
        <fullName evidence="5">Pseudouridine synthase</fullName>
        <ecNumber evidence="5">5.4.99.-</ecNumber>
    </recommendedName>
</protein>
<dbReference type="Gene3D" id="3.30.70.580">
    <property type="entry name" value="Pseudouridine synthase I, catalytic domain, N-terminal subdomain"/>
    <property type="match status" value="1"/>
</dbReference>
<evidence type="ECO:0000256" key="5">
    <source>
        <dbReference type="RuleBase" id="RU003887"/>
    </source>
</evidence>
<organism evidence="7 8">
    <name type="scientific">Ructibacterium gallinarum</name>
    <dbReference type="NCBI Taxonomy" id="2779355"/>
    <lineage>
        <taxon>Bacteria</taxon>
        <taxon>Bacillati</taxon>
        <taxon>Bacillota</taxon>
        <taxon>Clostridia</taxon>
        <taxon>Eubacteriales</taxon>
        <taxon>Oscillospiraceae</taxon>
        <taxon>Ructibacterium</taxon>
    </lineage>
</organism>
<dbReference type="PROSITE" id="PS50889">
    <property type="entry name" value="S4"/>
    <property type="match status" value="1"/>
</dbReference>
<dbReference type="InterPro" id="IPR042092">
    <property type="entry name" value="PsdUridine_s_RsuA/RluB/E/F_cat"/>
</dbReference>
<dbReference type="Pfam" id="PF01479">
    <property type="entry name" value="S4"/>
    <property type="match status" value="1"/>
</dbReference>
<evidence type="ECO:0000313" key="8">
    <source>
        <dbReference type="Proteomes" id="UP000806542"/>
    </source>
</evidence>
<dbReference type="GO" id="GO:0003723">
    <property type="term" value="F:RNA binding"/>
    <property type="evidence" value="ECO:0007669"/>
    <property type="project" value="UniProtKB-KW"/>
</dbReference>
<dbReference type="SMART" id="SM00363">
    <property type="entry name" value="S4"/>
    <property type="match status" value="1"/>
</dbReference>
<dbReference type="InterPro" id="IPR050343">
    <property type="entry name" value="RsuA_PseudoU_synthase"/>
</dbReference>
<dbReference type="CDD" id="cd00165">
    <property type="entry name" value="S4"/>
    <property type="match status" value="1"/>
</dbReference>
<evidence type="ECO:0000256" key="2">
    <source>
        <dbReference type="ARBA" id="ARBA00022884"/>
    </source>
</evidence>
<proteinExistence type="inferred from homology"/>
<reference evidence="7" key="1">
    <citation type="submission" date="2020-10" db="EMBL/GenBank/DDBJ databases">
        <title>ChiBAC.</title>
        <authorList>
            <person name="Zenner C."/>
            <person name="Hitch T.C.A."/>
            <person name="Clavel T."/>
        </authorList>
    </citation>
    <scope>NUCLEOTIDE SEQUENCE</scope>
    <source>
        <strain evidence="7">DSM 107454</strain>
    </source>
</reference>
<name>A0A9D5M1M9_9FIRM</name>
<dbReference type="CDD" id="cd02870">
    <property type="entry name" value="PseudoU_synth_RsuA_like"/>
    <property type="match status" value="1"/>
</dbReference>
<dbReference type="SUPFAM" id="SSF55120">
    <property type="entry name" value="Pseudouridine synthase"/>
    <property type="match status" value="1"/>
</dbReference>
<dbReference type="Proteomes" id="UP000806542">
    <property type="component" value="Unassembled WGS sequence"/>
</dbReference>
<dbReference type="FunFam" id="3.10.290.10:FF:000003">
    <property type="entry name" value="Pseudouridine synthase"/>
    <property type="match status" value="1"/>
</dbReference>
<dbReference type="InterPro" id="IPR020094">
    <property type="entry name" value="TruA/RsuA/RluB/E/F_N"/>
</dbReference>
<dbReference type="GO" id="GO:0005829">
    <property type="term" value="C:cytosol"/>
    <property type="evidence" value="ECO:0007669"/>
    <property type="project" value="UniProtKB-ARBA"/>
</dbReference>
<evidence type="ECO:0000256" key="3">
    <source>
        <dbReference type="ARBA" id="ARBA00023235"/>
    </source>
</evidence>
<dbReference type="InterPro" id="IPR020103">
    <property type="entry name" value="PsdUridine_synth_cat_dom_sf"/>
</dbReference>
<evidence type="ECO:0000313" key="7">
    <source>
        <dbReference type="EMBL" id="MBE5040650.1"/>
    </source>
</evidence>
<dbReference type="Gene3D" id="3.30.70.1560">
    <property type="entry name" value="Alpha-L RNA-binding motif"/>
    <property type="match status" value="1"/>
</dbReference>